<reference evidence="3" key="1">
    <citation type="submission" date="2021-01" db="EMBL/GenBank/DDBJ databases">
        <authorList>
            <person name="Kaushik A."/>
        </authorList>
    </citation>
    <scope>NUCLEOTIDE SEQUENCE</scope>
    <source>
        <strain evidence="3">AG5</strain>
    </source>
</reference>
<dbReference type="EMBL" id="CAJNJQ010001463">
    <property type="protein sequence ID" value="CAE7139519.1"/>
    <property type="molecule type" value="Genomic_DNA"/>
</dbReference>
<dbReference type="SMART" id="SM00028">
    <property type="entry name" value="TPR"/>
    <property type="match status" value="7"/>
</dbReference>
<dbReference type="Pfam" id="PF13424">
    <property type="entry name" value="TPR_12"/>
    <property type="match status" value="3"/>
</dbReference>
<keyword evidence="1" id="KW-0802">TPR repeat</keyword>
<accession>A0A8H3E133</accession>
<evidence type="ECO:0000259" key="2">
    <source>
        <dbReference type="Pfam" id="PF00931"/>
    </source>
</evidence>
<evidence type="ECO:0000256" key="1">
    <source>
        <dbReference type="PROSITE-ProRule" id="PRU00339"/>
    </source>
</evidence>
<feature type="domain" description="NB-ARC" evidence="2">
    <location>
        <begin position="48"/>
        <end position="192"/>
    </location>
</feature>
<proteinExistence type="predicted"/>
<dbReference type="Pfam" id="PF00931">
    <property type="entry name" value="NB-ARC"/>
    <property type="match status" value="1"/>
</dbReference>
<dbReference type="PROSITE" id="PS50005">
    <property type="entry name" value="TPR"/>
    <property type="match status" value="1"/>
</dbReference>
<dbReference type="Gene3D" id="1.25.40.10">
    <property type="entry name" value="Tetratricopeptide repeat domain"/>
    <property type="match status" value="3"/>
</dbReference>
<dbReference type="PANTHER" id="PTHR46082:SF11">
    <property type="entry name" value="AAA+ ATPASE DOMAIN-CONTAINING PROTEIN-RELATED"/>
    <property type="match status" value="1"/>
</dbReference>
<protein>
    <recommendedName>
        <fullName evidence="2">NB-ARC domain-containing protein</fullName>
    </recommendedName>
</protein>
<dbReference type="InterPro" id="IPR002182">
    <property type="entry name" value="NB-ARC"/>
</dbReference>
<feature type="repeat" description="TPR" evidence="1">
    <location>
        <begin position="812"/>
        <end position="845"/>
    </location>
</feature>
<dbReference type="PANTHER" id="PTHR46082">
    <property type="entry name" value="ATP/GTP-BINDING PROTEIN-RELATED"/>
    <property type="match status" value="1"/>
</dbReference>
<dbReference type="InterPro" id="IPR053137">
    <property type="entry name" value="NLR-like"/>
</dbReference>
<organism evidence="3 4">
    <name type="scientific">Rhizoctonia solani</name>
    <dbReference type="NCBI Taxonomy" id="456999"/>
    <lineage>
        <taxon>Eukaryota</taxon>
        <taxon>Fungi</taxon>
        <taxon>Dikarya</taxon>
        <taxon>Basidiomycota</taxon>
        <taxon>Agaricomycotina</taxon>
        <taxon>Agaricomycetes</taxon>
        <taxon>Cantharellales</taxon>
        <taxon>Ceratobasidiaceae</taxon>
        <taxon>Rhizoctonia</taxon>
    </lineage>
</organism>
<name>A0A8H3E133_9AGAM</name>
<dbReference type="SUPFAM" id="SSF48452">
    <property type="entry name" value="TPR-like"/>
    <property type="match status" value="4"/>
</dbReference>
<dbReference type="Pfam" id="PF13374">
    <property type="entry name" value="TPR_10"/>
    <property type="match status" value="2"/>
</dbReference>
<dbReference type="Gene3D" id="3.40.50.300">
    <property type="entry name" value="P-loop containing nucleotide triphosphate hydrolases"/>
    <property type="match status" value="1"/>
</dbReference>
<gene>
    <name evidence="3" type="ORF">RDB_LOCUS72839</name>
</gene>
<dbReference type="Proteomes" id="UP000663827">
    <property type="component" value="Unassembled WGS sequence"/>
</dbReference>
<dbReference type="InterPro" id="IPR019734">
    <property type="entry name" value="TPR_rpt"/>
</dbReference>
<comment type="caution">
    <text evidence="3">The sequence shown here is derived from an EMBL/GenBank/DDBJ whole genome shotgun (WGS) entry which is preliminary data.</text>
</comment>
<dbReference type="InterPro" id="IPR027417">
    <property type="entry name" value="P-loop_NTPase"/>
</dbReference>
<evidence type="ECO:0000313" key="4">
    <source>
        <dbReference type="Proteomes" id="UP000663827"/>
    </source>
</evidence>
<evidence type="ECO:0000313" key="3">
    <source>
        <dbReference type="EMBL" id="CAE7139519.1"/>
    </source>
</evidence>
<sequence length="897" mass="101970">MPVTGQIPAIIEATKRLAGFKRCPAPTIFYTGREDENIQVISCITGGKEERRVCVIYGLGGVGKTQLALNVIERTWDEWDYVIYTDASSNEAVEKSLKDFAEARDIGQSHTDTINWLESCGERWLIVFDNADTQSTKVRQYIPARGRGGSVLITTRLPDLARLAVGLGSVCHLSSMSPVDAVTLIVKIACSGNQCILDQEREAAEELVQEFGYLALAIVHAGAFIAHSPSMTIVKYRSLFLSQRQRMLDEYKELPEIAKLDERGDTVYTTWRMCYEQLKPESRELLWLIAYLHYNGISEEIFKRAAHNMHSKEYPLPPTDREIQARDRAQKYLSHFINSDRSWNTIKFSRVTADLTSYSLIDFDHSNQTYGVHVLVHDWAKTVVPHTRELAVECTAMVLSLSIDREQDMGSLAFKRQLGLHVSSLLICNPNLGANHGGYFHEVYWHTSQWIQCEILGKKLVEVFQRELGINEIQTWSAVLKLALTYGVMGRWDKALDLQTQTADAGQRITGEEHWLTLTSMSNLAFTYSNLGRYKEAEQLKVQVLDLQMRLLGEEHPLTLTSMNDLAFTYSNLGRYNEAEKLHVQVLDLRGRVLGEEHSDTLASMSHLASVYSVLGRHTKAEQLKLQVLDIQGRILGDEHLSTLSCMGSLASTYSDLGRHKEAEQLQVRVLHKQKRVLGEEHPRTLMSTINLAWTYSGLGRHKEAEQLQVQVLHIQRRVLGEEHPDTLISMGNLAFTYSRLCQYNKAEQLKVQVLDIQRRILGDEHPSTLRCMGSLAETYSDLGRHNEAEQLQVQVLDIRRRILGEEHPDTLMSMNALATTYLDLGQWDRAEEMYYKAISIAERTLGNQHPDTQLYRQNLKSMQSGTESDMEGIQRVTRNSKRLLNQSQNPPNHPVF</sequence>
<dbReference type="GO" id="GO:0043531">
    <property type="term" value="F:ADP binding"/>
    <property type="evidence" value="ECO:0007669"/>
    <property type="project" value="InterPro"/>
</dbReference>
<dbReference type="SUPFAM" id="SSF52540">
    <property type="entry name" value="P-loop containing nucleoside triphosphate hydrolases"/>
    <property type="match status" value="1"/>
</dbReference>
<dbReference type="InterPro" id="IPR011990">
    <property type="entry name" value="TPR-like_helical_dom_sf"/>
</dbReference>
<dbReference type="AlphaFoldDB" id="A0A8H3E133"/>